<feature type="signal peptide" evidence="1">
    <location>
        <begin position="1"/>
        <end position="18"/>
    </location>
</feature>
<sequence>MLGAALFIFSSFVHISQCGDFHTSLIIDKLEDCPEENITKYFNMTNVVINIVDEHTFVNGQIIFTGEMPVVKNLCTIWNEKGRMWSKSLESISPPLECRMKNNIYTVTNGTIDEDIFRKTVPEAEKYYWKLKLKLFFNNELRACGKLACGFQKFPGKKVKKH</sequence>
<reference evidence="2" key="1">
    <citation type="submission" date="2022-01" db="UniProtKB">
        <authorList>
            <consortium name="EnsemblMetazoa"/>
        </authorList>
    </citation>
    <scope>IDENTIFICATION</scope>
</reference>
<proteinExistence type="predicted"/>
<protein>
    <submittedName>
        <fullName evidence="2">Uncharacterized protein</fullName>
    </submittedName>
</protein>
<dbReference type="Proteomes" id="UP000494040">
    <property type="component" value="Unassembled WGS sequence"/>
</dbReference>
<organism evidence="2 3">
    <name type="scientific">Cimex lectularius</name>
    <name type="common">Bed bug</name>
    <name type="synonym">Acanthia lectularia</name>
    <dbReference type="NCBI Taxonomy" id="79782"/>
    <lineage>
        <taxon>Eukaryota</taxon>
        <taxon>Metazoa</taxon>
        <taxon>Ecdysozoa</taxon>
        <taxon>Arthropoda</taxon>
        <taxon>Hexapoda</taxon>
        <taxon>Insecta</taxon>
        <taxon>Pterygota</taxon>
        <taxon>Neoptera</taxon>
        <taxon>Paraneoptera</taxon>
        <taxon>Hemiptera</taxon>
        <taxon>Heteroptera</taxon>
        <taxon>Panheteroptera</taxon>
        <taxon>Cimicomorpha</taxon>
        <taxon>Cimicidae</taxon>
        <taxon>Cimex</taxon>
    </lineage>
</organism>
<feature type="chain" id="PRO_5035231323" evidence="1">
    <location>
        <begin position="19"/>
        <end position="162"/>
    </location>
</feature>
<keyword evidence="3" id="KW-1185">Reference proteome</keyword>
<accession>A0A8I6RRL3</accession>
<evidence type="ECO:0000256" key="1">
    <source>
        <dbReference type="SAM" id="SignalP"/>
    </source>
</evidence>
<name>A0A8I6RRL3_CIMLE</name>
<dbReference type="EnsemblMetazoa" id="XM_014394796.2">
    <property type="protein sequence ID" value="XP_014250282.1"/>
    <property type="gene ID" value="LOC106667044"/>
</dbReference>
<dbReference type="RefSeq" id="XP_014250282.1">
    <property type="nucleotide sequence ID" value="XM_014394796.2"/>
</dbReference>
<evidence type="ECO:0000313" key="3">
    <source>
        <dbReference type="Proteomes" id="UP000494040"/>
    </source>
</evidence>
<keyword evidence="1" id="KW-0732">Signal</keyword>
<dbReference type="GeneID" id="106667044"/>
<dbReference type="AlphaFoldDB" id="A0A8I6RRL3"/>
<evidence type="ECO:0000313" key="2">
    <source>
        <dbReference type="EnsemblMetazoa" id="XP_014250282.1"/>
    </source>
</evidence>